<dbReference type="NCBIfam" id="TIGR00077">
    <property type="entry name" value="lspA"/>
    <property type="match status" value="1"/>
</dbReference>
<comment type="catalytic activity">
    <reaction evidence="9">
        <text>Release of signal peptides from bacterial membrane prolipoproteins. Hydrolyzes -Xaa-Yaa-Zaa-|-(S,diacylglyceryl)Cys-, in which Xaa is hydrophobic (preferably Leu), and Yaa (Ala or Ser) and Zaa (Gly or Ala) have small, neutral side chains.</text>
        <dbReference type="EC" id="3.4.23.36"/>
    </reaction>
</comment>
<keyword evidence="12" id="KW-1185">Reference proteome</keyword>
<evidence type="ECO:0000256" key="6">
    <source>
        <dbReference type="ARBA" id="ARBA00022801"/>
    </source>
</evidence>
<evidence type="ECO:0000256" key="7">
    <source>
        <dbReference type="ARBA" id="ARBA00022989"/>
    </source>
</evidence>
<dbReference type="PRINTS" id="PR00781">
    <property type="entry name" value="LIPOSIGPTASE"/>
</dbReference>
<dbReference type="RefSeq" id="WP_312987284.1">
    <property type="nucleotide sequence ID" value="NZ_BAAAUI010000012.1"/>
</dbReference>
<evidence type="ECO:0000256" key="5">
    <source>
        <dbReference type="ARBA" id="ARBA00022750"/>
    </source>
</evidence>
<dbReference type="GO" id="GO:0004190">
    <property type="term" value="F:aspartic-type endopeptidase activity"/>
    <property type="evidence" value="ECO:0007669"/>
    <property type="project" value="UniProtKB-UniRule"/>
</dbReference>
<reference evidence="11 12" key="1">
    <citation type="submission" date="2020-08" db="EMBL/GenBank/DDBJ databases">
        <title>Sequencing the genomes of 1000 actinobacteria strains.</title>
        <authorList>
            <person name="Klenk H.-P."/>
        </authorList>
    </citation>
    <scope>NUCLEOTIDE SEQUENCE [LARGE SCALE GENOMIC DNA]</scope>
    <source>
        <strain evidence="11 12">DSM 44230</strain>
    </source>
</reference>
<name>A0A7W7FVG1_9PSEU</name>
<dbReference type="AlphaFoldDB" id="A0A7W7FVG1"/>
<feature type="transmembrane region" description="Helical" evidence="9">
    <location>
        <begin position="140"/>
        <end position="163"/>
    </location>
</feature>
<evidence type="ECO:0000256" key="3">
    <source>
        <dbReference type="ARBA" id="ARBA00022670"/>
    </source>
</evidence>
<protein>
    <recommendedName>
        <fullName evidence="9">Lipoprotein signal peptidase</fullName>
        <ecNumber evidence="9">3.4.23.36</ecNumber>
    </recommendedName>
    <alternativeName>
        <fullName evidence="9">Prolipoprotein signal peptidase</fullName>
    </alternativeName>
    <alternativeName>
        <fullName evidence="9">Signal peptidase II</fullName>
        <shortName evidence="9">SPase II</shortName>
    </alternativeName>
</protein>
<keyword evidence="6 9" id="KW-0378">Hydrolase</keyword>
<evidence type="ECO:0000256" key="10">
    <source>
        <dbReference type="RuleBase" id="RU004181"/>
    </source>
</evidence>
<feature type="transmembrane region" description="Helical" evidence="9">
    <location>
        <begin position="68"/>
        <end position="86"/>
    </location>
</feature>
<sequence>MSTDDKPPRRLVPFALVAIAVFAADLITKDLAVAALDGQPPVRLAGGALYLVLLHNPGAAFSLFPGQTWLLTVITAVVVLAILAFAPRLRSTGWALGIGLVLGGASGNLADRLTRPPGFGEGHVVDFLSLFAPDGSVWPVFNIADAAIVSGGVLLVLLALFGVDYDGRVAKHRADETKAKATVEENA</sequence>
<keyword evidence="7 9" id="KW-1133">Transmembrane helix</keyword>
<comment type="pathway">
    <text evidence="9">Protein modification; lipoprotein biosynthesis (signal peptide cleavage).</text>
</comment>
<keyword evidence="5 9" id="KW-0064">Aspartyl protease</keyword>
<accession>A0A7W7FVG1</accession>
<dbReference type="Proteomes" id="UP000533598">
    <property type="component" value="Unassembled WGS sequence"/>
</dbReference>
<evidence type="ECO:0000256" key="2">
    <source>
        <dbReference type="ARBA" id="ARBA00022475"/>
    </source>
</evidence>
<dbReference type="GO" id="GO:0006508">
    <property type="term" value="P:proteolysis"/>
    <property type="evidence" value="ECO:0007669"/>
    <property type="project" value="UniProtKB-KW"/>
</dbReference>
<feature type="active site" evidence="9">
    <location>
        <position position="126"/>
    </location>
</feature>
<dbReference type="EMBL" id="JACHMH010000001">
    <property type="protein sequence ID" value="MBB4676824.1"/>
    <property type="molecule type" value="Genomic_DNA"/>
</dbReference>
<keyword evidence="3 9" id="KW-0645">Protease</keyword>
<evidence type="ECO:0000256" key="4">
    <source>
        <dbReference type="ARBA" id="ARBA00022692"/>
    </source>
</evidence>
<comment type="function">
    <text evidence="9">This protein specifically catalyzes the removal of signal peptides from prolipoproteins.</text>
</comment>
<proteinExistence type="inferred from homology"/>
<dbReference type="PANTHER" id="PTHR33695:SF1">
    <property type="entry name" value="LIPOPROTEIN SIGNAL PEPTIDASE"/>
    <property type="match status" value="1"/>
</dbReference>
<keyword evidence="2 9" id="KW-1003">Cell membrane</keyword>
<evidence type="ECO:0000256" key="9">
    <source>
        <dbReference type="HAMAP-Rule" id="MF_00161"/>
    </source>
</evidence>
<dbReference type="InterPro" id="IPR001872">
    <property type="entry name" value="Peptidase_A8"/>
</dbReference>
<feature type="active site" evidence="9">
    <location>
        <position position="145"/>
    </location>
</feature>
<dbReference type="UniPathway" id="UPA00665"/>
<dbReference type="HAMAP" id="MF_00161">
    <property type="entry name" value="LspA"/>
    <property type="match status" value="1"/>
</dbReference>
<dbReference type="PANTHER" id="PTHR33695">
    <property type="entry name" value="LIPOPROTEIN SIGNAL PEPTIDASE"/>
    <property type="match status" value="1"/>
</dbReference>
<dbReference type="GO" id="GO:0005886">
    <property type="term" value="C:plasma membrane"/>
    <property type="evidence" value="ECO:0007669"/>
    <property type="project" value="UniProtKB-SubCell"/>
</dbReference>
<gene>
    <name evidence="9" type="primary">lspA</name>
    <name evidence="11" type="ORF">HNR67_002942</name>
</gene>
<dbReference type="Pfam" id="PF01252">
    <property type="entry name" value="Peptidase_A8"/>
    <property type="match status" value="1"/>
</dbReference>
<comment type="caution">
    <text evidence="11">The sequence shown here is derived from an EMBL/GenBank/DDBJ whole genome shotgun (WGS) entry which is preliminary data.</text>
</comment>
<evidence type="ECO:0000256" key="1">
    <source>
        <dbReference type="ARBA" id="ARBA00006139"/>
    </source>
</evidence>
<evidence type="ECO:0000313" key="12">
    <source>
        <dbReference type="Proteomes" id="UP000533598"/>
    </source>
</evidence>
<comment type="similarity">
    <text evidence="1 9 10">Belongs to the peptidase A8 family.</text>
</comment>
<comment type="caution">
    <text evidence="9">Lacks conserved residue(s) required for the propagation of feature annotation.</text>
</comment>
<organism evidence="11 12">
    <name type="scientific">Crossiella cryophila</name>
    <dbReference type="NCBI Taxonomy" id="43355"/>
    <lineage>
        <taxon>Bacteria</taxon>
        <taxon>Bacillati</taxon>
        <taxon>Actinomycetota</taxon>
        <taxon>Actinomycetes</taxon>
        <taxon>Pseudonocardiales</taxon>
        <taxon>Pseudonocardiaceae</taxon>
        <taxon>Crossiella</taxon>
    </lineage>
</organism>
<keyword evidence="8 9" id="KW-0472">Membrane</keyword>
<evidence type="ECO:0000256" key="8">
    <source>
        <dbReference type="ARBA" id="ARBA00023136"/>
    </source>
</evidence>
<dbReference type="EC" id="3.4.23.36" evidence="9"/>
<evidence type="ECO:0000313" key="11">
    <source>
        <dbReference type="EMBL" id="MBB4676824.1"/>
    </source>
</evidence>
<keyword evidence="4 9" id="KW-0812">Transmembrane</keyword>
<feature type="transmembrane region" description="Helical" evidence="9">
    <location>
        <begin position="93"/>
        <end position="110"/>
    </location>
</feature>
<comment type="subcellular location">
    <subcellularLocation>
        <location evidence="9">Cell membrane</location>
        <topology evidence="9">Multi-pass membrane protein</topology>
    </subcellularLocation>
</comment>